<evidence type="ECO:0000313" key="3">
    <source>
        <dbReference type="EMBL" id="NOJ69407.1"/>
    </source>
</evidence>
<name>A0AAP6ZXZ0_PAEAL</name>
<accession>A0AAP6ZXZ0</accession>
<feature type="signal peptide" evidence="1">
    <location>
        <begin position="1"/>
        <end position="26"/>
    </location>
</feature>
<dbReference type="AlphaFoldDB" id="A0AAP6ZXZ0"/>
<evidence type="ECO:0000256" key="1">
    <source>
        <dbReference type="SAM" id="SignalP"/>
    </source>
</evidence>
<sequence>MNRNMLTVIATSLALSTIISTGAVSAAEANKGQVSIAAVTKEAAKASSQSIGVDGASSNIRTLNVKGKVLYSVRDIANIFGAHIQAESKSVITLVGGNPAKTITIQVNSNAYQEDSAAKSFTVAPQEQKGVIYAELNVLVEAFGGDVTGSGSKLNLIRVKPLEGDFSSPRVNSNGEVIAAREFDGSVQLYKWNPTYRVYDALTFNENAANTAVSPDLKWGVFTDESSQLFLMNMSLGTAQAIGKDTSVKTDLTWSADGKKVYFVQGDKQEKISCVSVDSGKITTVLADKVENKSDIRLSADDKMLLYAVNITGVAKNDKDSTEDSLSIDFSGAGSQLFTLDLTAKDAKAVQLTTTPDNKLYPNLLADGRVVYVSGDTDGAVENNVLKVVQAKEKKVSDFAVDVDVSLAVTSAKGQLIIAVTEKDGKSSIYAVKADGAKSKLYTTEGTITELFPSADASQIAVIENGQVKWVANNQAVALTK</sequence>
<dbReference type="Gene3D" id="2.120.10.30">
    <property type="entry name" value="TolB, C-terminal domain"/>
    <property type="match status" value="2"/>
</dbReference>
<organism evidence="3 4">
    <name type="scientific">Paenibacillus alvei</name>
    <name type="common">Bacillus alvei</name>
    <dbReference type="NCBI Taxonomy" id="44250"/>
    <lineage>
        <taxon>Bacteria</taxon>
        <taxon>Bacillati</taxon>
        <taxon>Bacillota</taxon>
        <taxon>Bacilli</taxon>
        <taxon>Bacillales</taxon>
        <taxon>Paenibacillaceae</taxon>
        <taxon>Paenibacillus</taxon>
    </lineage>
</organism>
<dbReference type="Pfam" id="PF07833">
    <property type="entry name" value="Cu_amine_oxidN1"/>
    <property type="match status" value="1"/>
</dbReference>
<dbReference type="EMBL" id="JABFOR010000002">
    <property type="protein sequence ID" value="NOJ69407.1"/>
    <property type="molecule type" value="Genomic_DNA"/>
</dbReference>
<comment type="caution">
    <text evidence="3">The sequence shown here is derived from an EMBL/GenBank/DDBJ whole genome shotgun (WGS) entry which is preliminary data.</text>
</comment>
<keyword evidence="1" id="KW-0732">Signal</keyword>
<dbReference type="SUPFAM" id="SSF82171">
    <property type="entry name" value="DPP6 N-terminal domain-like"/>
    <property type="match status" value="1"/>
</dbReference>
<dbReference type="InterPro" id="IPR036582">
    <property type="entry name" value="Mao_N_sf"/>
</dbReference>
<evidence type="ECO:0000313" key="4">
    <source>
        <dbReference type="Proteomes" id="UP000552038"/>
    </source>
</evidence>
<dbReference type="Proteomes" id="UP000552038">
    <property type="component" value="Unassembled WGS sequence"/>
</dbReference>
<evidence type="ECO:0000259" key="2">
    <source>
        <dbReference type="Pfam" id="PF07833"/>
    </source>
</evidence>
<feature type="domain" description="Copper amine oxidase-like N-terminal" evidence="2">
    <location>
        <begin position="62"/>
        <end position="153"/>
    </location>
</feature>
<dbReference type="InterPro" id="IPR011042">
    <property type="entry name" value="6-blade_b-propeller_TolB-like"/>
</dbReference>
<reference evidence="3 4" key="1">
    <citation type="submission" date="2020-05" db="EMBL/GenBank/DDBJ databases">
        <title>Whole genome sequencing and identification of novel metabolites from Paenibacillus alvei strain JR949.</title>
        <authorList>
            <person name="Rajendhran J."/>
            <person name="Sree Pranav P."/>
            <person name="Mahalakshmi B."/>
            <person name="Karthikeyan R."/>
        </authorList>
    </citation>
    <scope>NUCLEOTIDE SEQUENCE [LARGE SCALE GENOMIC DNA]</scope>
    <source>
        <strain evidence="3 4">JR949</strain>
    </source>
</reference>
<dbReference type="SUPFAM" id="SSF55383">
    <property type="entry name" value="Copper amine oxidase, domain N"/>
    <property type="match status" value="1"/>
</dbReference>
<proteinExistence type="predicted"/>
<feature type="chain" id="PRO_5043044305" description="Copper amine oxidase-like N-terminal domain-containing protein" evidence="1">
    <location>
        <begin position="27"/>
        <end position="481"/>
    </location>
</feature>
<protein>
    <recommendedName>
        <fullName evidence="2">Copper amine oxidase-like N-terminal domain-containing protein</fullName>
    </recommendedName>
</protein>
<dbReference type="PANTHER" id="PTHR36842:SF1">
    <property type="entry name" value="PROTEIN TOLB"/>
    <property type="match status" value="1"/>
</dbReference>
<dbReference type="PANTHER" id="PTHR36842">
    <property type="entry name" value="PROTEIN TOLB HOMOLOG"/>
    <property type="match status" value="1"/>
</dbReference>
<gene>
    <name evidence="3" type="ORF">HMI46_02385</name>
</gene>
<dbReference type="InterPro" id="IPR012854">
    <property type="entry name" value="Cu_amine_oxidase-like_N"/>
</dbReference>
<dbReference type="RefSeq" id="WP_171414718.1">
    <property type="nucleotide sequence ID" value="NZ_JABFOR010000002.1"/>
</dbReference>